<reference evidence="3 4" key="1">
    <citation type="journal article" date="2016" name="Nat. Commun.">
        <title>Thousands of microbial genomes shed light on interconnected biogeochemical processes in an aquifer system.</title>
        <authorList>
            <person name="Anantharaman K."/>
            <person name="Brown C.T."/>
            <person name="Hug L.A."/>
            <person name="Sharon I."/>
            <person name="Castelle C.J."/>
            <person name="Probst A.J."/>
            <person name="Thomas B.C."/>
            <person name="Singh A."/>
            <person name="Wilkins M.J."/>
            <person name="Karaoz U."/>
            <person name="Brodie E.L."/>
            <person name="Williams K.H."/>
            <person name="Hubbard S.S."/>
            <person name="Banfield J.F."/>
        </authorList>
    </citation>
    <scope>NUCLEOTIDE SEQUENCE [LARGE SCALE GENOMIC DNA]</scope>
</reference>
<dbReference type="PANTHER" id="PTHR34216:SF7">
    <property type="entry name" value="POLY-BETA-1,6-N-ACETYL-D-GLUCOSAMINE N-DEACETYLASE"/>
    <property type="match status" value="1"/>
</dbReference>
<dbReference type="Pfam" id="PF01522">
    <property type="entry name" value="Polysacc_deac_1"/>
    <property type="match status" value="1"/>
</dbReference>
<dbReference type="GO" id="GO:0016810">
    <property type="term" value="F:hydrolase activity, acting on carbon-nitrogen (but not peptide) bonds"/>
    <property type="evidence" value="ECO:0007669"/>
    <property type="project" value="InterPro"/>
</dbReference>
<dbReference type="Gene3D" id="3.20.20.370">
    <property type="entry name" value="Glycoside hydrolase/deacetylase"/>
    <property type="match status" value="1"/>
</dbReference>
<protein>
    <recommendedName>
        <fullName evidence="2">NodB homology domain-containing protein</fullName>
    </recommendedName>
</protein>
<evidence type="ECO:0000313" key="4">
    <source>
        <dbReference type="Proteomes" id="UP000176303"/>
    </source>
</evidence>
<dbReference type="InterPro" id="IPR002509">
    <property type="entry name" value="NODB_dom"/>
</dbReference>
<name>A0A1F7U2E5_9BACT</name>
<organism evidence="3 4">
    <name type="scientific">Candidatus Uhrbacteria bacterium RIFCSPHIGHO2_02_FULL_57_19</name>
    <dbReference type="NCBI Taxonomy" id="1802391"/>
    <lineage>
        <taxon>Bacteria</taxon>
        <taxon>Candidatus Uhriibacteriota</taxon>
    </lineage>
</organism>
<feature type="domain" description="NodB homology" evidence="2">
    <location>
        <begin position="62"/>
        <end position="307"/>
    </location>
</feature>
<keyword evidence="1" id="KW-0732">Signal</keyword>
<accession>A0A1F7U2E5</accession>
<proteinExistence type="predicted"/>
<dbReference type="InterPro" id="IPR011330">
    <property type="entry name" value="Glyco_hydro/deAcase_b/a-brl"/>
</dbReference>
<sequence length="307" mass="34442">MELAVIMYHYVRDAERTPFPRIHALPVGKFERHLDRLGEKYAFVGAGDVLAAVRGEARLPEHACLLTFDDGLKDHARNVFPVLRDRGIRGAFFVITSAVEEARVIDVHKVHFLLARLGTERMIEAFHDFISIHSPRLAGLSELRIDDRQRLSPSRYDDILTGNLKARLNTLDAPTKTAFLEKLFRDTLGDEAEFAKELYLSWDDVNTMIRGGMDFGSHTHSHRHIDTLSPKELGSEIATARDLLKEHTRGAALPIISYPFGTGDYSAALLDQLVGFGYALGFTVEVGVNTNLDQPLRLKRLNANDVL</sequence>
<evidence type="ECO:0000313" key="3">
    <source>
        <dbReference type="EMBL" id="OGL72411.1"/>
    </source>
</evidence>
<dbReference type="Proteomes" id="UP000176303">
    <property type="component" value="Unassembled WGS sequence"/>
</dbReference>
<dbReference type="PROSITE" id="PS51677">
    <property type="entry name" value="NODB"/>
    <property type="match status" value="1"/>
</dbReference>
<evidence type="ECO:0000259" key="2">
    <source>
        <dbReference type="PROSITE" id="PS51677"/>
    </source>
</evidence>
<dbReference type="InterPro" id="IPR051398">
    <property type="entry name" value="Polysacch_Deacetylase"/>
</dbReference>
<dbReference type="PANTHER" id="PTHR34216">
    <property type="match status" value="1"/>
</dbReference>
<dbReference type="SUPFAM" id="SSF88713">
    <property type="entry name" value="Glycoside hydrolase/deacetylase"/>
    <property type="match status" value="1"/>
</dbReference>
<dbReference type="AlphaFoldDB" id="A0A1F7U2E5"/>
<dbReference type="EMBL" id="MGDZ01000064">
    <property type="protein sequence ID" value="OGL72411.1"/>
    <property type="molecule type" value="Genomic_DNA"/>
</dbReference>
<gene>
    <name evidence="3" type="ORF">A3D72_01080</name>
</gene>
<dbReference type="GO" id="GO:0005975">
    <property type="term" value="P:carbohydrate metabolic process"/>
    <property type="evidence" value="ECO:0007669"/>
    <property type="project" value="InterPro"/>
</dbReference>
<dbReference type="STRING" id="1802391.A3D72_01080"/>
<comment type="caution">
    <text evidence="3">The sequence shown here is derived from an EMBL/GenBank/DDBJ whole genome shotgun (WGS) entry which is preliminary data.</text>
</comment>
<evidence type="ECO:0000256" key="1">
    <source>
        <dbReference type="ARBA" id="ARBA00022729"/>
    </source>
</evidence>